<dbReference type="EMBL" id="BARS01013221">
    <property type="protein sequence ID" value="GAF94658.1"/>
    <property type="molecule type" value="Genomic_DNA"/>
</dbReference>
<name>X0TM79_9ZZZZ</name>
<proteinExistence type="predicted"/>
<feature type="non-terminal residue" evidence="1">
    <location>
        <position position="1"/>
    </location>
</feature>
<dbReference type="AlphaFoldDB" id="X0TM79"/>
<evidence type="ECO:0000313" key="1">
    <source>
        <dbReference type="EMBL" id="GAF94658.1"/>
    </source>
</evidence>
<reference evidence="1" key="1">
    <citation type="journal article" date="2014" name="Front. Microbiol.">
        <title>High frequency of phylogenetically diverse reductive dehalogenase-homologous genes in deep subseafloor sedimentary metagenomes.</title>
        <authorList>
            <person name="Kawai M."/>
            <person name="Futagami T."/>
            <person name="Toyoda A."/>
            <person name="Takaki Y."/>
            <person name="Nishi S."/>
            <person name="Hori S."/>
            <person name="Arai W."/>
            <person name="Tsubouchi T."/>
            <person name="Morono Y."/>
            <person name="Uchiyama I."/>
            <person name="Ito T."/>
            <person name="Fujiyama A."/>
            <person name="Inagaki F."/>
            <person name="Takami H."/>
        </authorList>
    </citation>
    <scope>NUCLEOTIDE SEQUENCE</scope>
    <source>
        <strain evidence="1">Expedition CK06-06</strain>
    </source>
</reference>
<sequence>LTGLYQAYFSDETKILPGGMQSDIYTHDPKMDFEKVFDCKYMNIGDSVIVPSFIKQMVKRFGA</sequence>
<comment type="caution">
    <text evidence="1">The sequence shown here is derived from an EMBL/GenBank/DDBJ whole genome shotgun (WGS) entry which is preliminary data.</text>
</comment>
<protein>
    <submittedName>
        <fullName evidence="1">Uncharacterized protein</fullName>
    </submittedName>
</protein>
<organism evidence="1">
    <name type="scientific">marine sediment metagenome</name>
    <dbReference type="NCBI Taxonomy" id="412755"/>
    <lineage>
        <taxon>unclassified sequences</taxon>
        <taxon>metagenomes</taxon>
        <taxon>ecological metagenomes</taxon>
    </lineage>
</organism>
<gene>
    <name evidence="1" type="ORF">S01H1_23100</name>
</gene>
<accession>X0TM79</accession>